<feature type="transmembrane region" description="Helical" evidence="1">
    <location>
        <begin position="185"/>
        <end position="212"/>
    </location>
</feature>
<name>A0A5J4SUY5_9ZZZZ</name>
<comment type="caution">
    <text evidence="2">The sequence shown here is derived from an EMBL/GenBank/DDBJ whole genome shotgun (WGS) entry which is preliminary data.</text>
</comment>
<dbReference type="AlphaFoldDB" id="A0A5J4SUY5"/>
<feature type="transmembrane region" description="Helical" evidence="1">
    <location>
        <begin position="296"/>
        <end position="312"/>
    </location>
</feature>
<evidence type="ECO:0000313" key="2">
    <source>
        <dbReference type="EMBL" id="KAA6349612.1"/>
    </source>
</evidence>
<gene>
    <name evidence="2" type="ORF">EZS27_002940</name>
</gene>
<keyword evidence="1" id="KW-0812">Transmembrane</keyword>
<feature type="transmembrane region" description="Helical" evidence="1">
    <location>
        <begin position="109"/>
        <end position="125"/>
    </location>
</feature>
<organism evidence="2">
    <name type="scientific">termite gut metagenome</name>
    <dbReference type="NCBI Taxonomy" id="433724"/>
    <lineage>
        <taxon>unclassified sequences</taxon>
        <taxon>metagenomes</taxon>
        <taxon>organismal metagenomes</taxon>
    </lineage>
</organism>
<dbReference type="InterPro" id="IPR049458">
    <property type="entry name" value="EpsG-like"/>
</dbReference>
<dbReference type="Pfam" id="PF14897">
    <property type="entry name" value="EpsG"/>
    <property type="match status" value="1"/>
</dbReference>
<reference evidence="2" key="1">
    <citation type="submission" date="2019-03" db="EMBL/GenBank/DDBJ databases">
        <title>Single cell metagenomics reveals metabolic interactions within the superorganism composed of flagellate Streblomastix strix and complex community of Bacteroidetes bacteria on its surface.</title>
        <authorList>
            <person name="Treitli S.C."/>
            <person name="Kolisko M."/>
            <person name="Husnik F."/>
            <person name="Keeling P."/>
            <person name="Hampl V."/>
        </authorList>
    </citation>
    <scope>NUCLEOTIDE SEQUENCE</scope>
    <source>
        <strain evidence="2">STM</strain>
    </source>
</reference>
<feature type="transmembrane region" description="Helical" evidence="1">
    <location>
        <begin position="265"/>
        <end position="284"/>
    </location>
</feature>
<feature type="transmembrane region" description="Helical" evidence="1">
    <location>
        <begin position="155"/>
        <end position="179"/>
    </location>
</feature>
<feature type="transmembrane region" description="Helical" evidence="1">
    <location>
        <begin position="28"/>
        <end position="44"/>
    </location>
</feature>
<feature type="transmembrane region" description="Helical" evidence="1">
    <location>
        <begin position="84"/>
        <end position="102"/>
    </location>
</feature>
<keyword evidence="1" id="KW-1133">Transmembrane helix</keyword>
<proteinExistence type="predicted"/>
<protein>
    <recommendedName>
        <fullName evidence="3">Transmembrane protein EpsG</fullName>
    </recommendedName>
</protein>
<feature type="transmembrane region" description="Helical" evidence="1">
    <location>
        <begin position="131"/>
        <end position="148"/>
    </location>
</feature>
<feature type="transmembrane region" description="Helical" evidence="1">
    <location>
        <begin position="233"/>
        <end position="253"/>
    </location>
</feature>
<dbReference type="EMBL" id="SNRY01000043">
    <property type="protein sequence ID" value="KAA6349612.1"/>
    <property type="molecule type" value="Genomic_DNA"/>
</dbReference>
<keyword evidence="1" id="KW-0472">Membrane</keyword>
<evidence type="ECO:0008006" key="3">
    <source>
        <dbReference type="Google" id="ProtNLM"/>
    </source>
</evidence>
<sequence>MIVQIIILYFICAIGSFFEKGEVSKTNVVYYLICFLLILFTAFRDGESVTDYSAYEILYDSDSNFIEPTFIFIRYIVKQFLGNYITILFFIYAVVAILLKFIAIRQLSPFIYISLIIFIGDLFLQQDFTQIRAAVATSLLLFCIKPLYERNFLQFILYTIIATLFHVSSIMVLFLWFLNPKTINVWRYIIIIIIGYVMAILKIDILGFLDYVPIEYVQKKFSMYRTAQEFGNYEANIFSVLHLTKLCIYLFLLHNVNILLEKNKYSIILLKIMCISLCGLIFFSQNMAAGIRVTELFGIVNIILFPLLIYLIKPVFLTKIILITIFFCVLCMRIFYTNLIIH</sequence>
<accession>A0A5J4SUY5</accession>
<evidence type="ECO:0000256" key="1">
    <source>
        <dbReference type="SAM" id="Phobius"/>
    </source>
</evidence>
<feature type="transmembrane region" description="Helical" evidence="1">
    <location>
        <begin position="318"/>
        <end position="336"/>
    </location>
</feature>